<evidence type="ECO:0000313" key="3">
    <source>
        <dbReference type="Proteomes" id="UP000051660"/>
    </source>
</evidence>
<dbReference type="AlphaFoldDB" id="A0A0R3NA03"/>
<reference evidence="2 3" key="1">
    <citation type="submission" date="2014-03" db="EMBL/GenBank/DDBJ databases">
        <title>Bradyrhizobium valentinum sp. nov., isolated from effective nodules of Lupinus mariae-josephae, a lupine endemic of basic-lime soils in Eastern Spain.</title>
        <authorList>
            <person name="Duran D."/>
            <person name="Rey L."/>
            <person name="Navarro A."/>
            <person name="Busquets A."/>
            <person name="Imperial J."/>
            <person name="Ruiz-Argueso T."/>
        </authorList>
    </citation>
    <scope>NUCLEOTIDE SEQUENCE [LARGE SCALE GENOMIC DNA]</scope>
    <source>
        <strain evidence="2 3">CCBAU 23086</strain>
    </source>
</reference>
<keyword evidence="1" id="KW-0812">Transmembrane</keyword>
<feature type="transmembrane region" description="Helical" evidence="1">
    <location>
        <begin position="165"/>
        <end position="182"/>
    </location>
</feature>
<feature type="transmembrane region" description="Helical" evidence="1">
    <location>
        <begin position="78"/>
        <end position="101"/>
    </location>
</feature>
<protein>
    <recommendedName>
        <fullName evidence="4">Holin-X, holin superfamily III</fullName>
    </recommendedName>
</protein>
<accession>A0A0R3NA03</accession>
<name>A0A0R3NA03_9BRAD</name>
<evidence type="ECO:0008006" key="4">
    <source>
        <dbReference type="Google" id="ProtNLM"/>
    </source>
</evidence>
<keyword evidence="1" id="KW-1133">Transmembrane helix</keyword>
<dbReference type="EMBL" id="LLYB01000037">
    <property type="protein sequence ID" value="KRR27119.1"/>
    <property type="molecule type" value="Genomic_DNA"/>
</dbReference>
<keyword evidence="1" id="KW-0472">Membrane</keyword>
<evidence type="ECO:0000313" key="2">
    <source>
        <dbReference type="EMBL" id="KRR27119.1"/>
    </source>
</evidence>
<sequence>MLAPSSSLLRAGMELKLNQVKLATRSYLRDRTDQATSTITSYAIAAGLFAAAGIFMIAACLVGITALFRWIEIHYGQFWAFGAVGALLAMIAAICAGLAAVKLRQKTPHFPSLASRLRVAVKASPLKPDQIGAARDSARSILQAPPAPPASRRDRRRSPARDNRHLQAGLILMATLLGLAATRRRWQARQMDI</sequence>
<organism evidence="2 3">
    <name type="scientific">Bradyrhizobium lablabi</name>
    <dbReference type="NCBI Taxonomy" id="722472"/>
    <lineage>
        <taxon>Bacteria</taxon>
        <taxon>Pseudomonadati</taxon>
        <taxon>Pseudomonadota</taxon>
        <taxon>Alphaproteobacteria</taxon>
        <taxon>Hyphomicrobiales</taxon>
        <taxon>Nitrobacteraceae</taxon>
        <taxon>Bradyrhizobium</taxon>
    </lineage>
</organism>
<dbReference type="RefSeq" id="WP_057856580.1">
    <property type="nucleotide sequence ID" value="NZ_LLYB01000037.1"/>
</dbReference>
<feature type="transmembrane region" description="Helical" evidence="1">
    <location>
        <begin position="42"/>
        <end position="71"/>
    </location>
</feature>
<comment type="caution">
    <text evidence="2">The sequence shown here is derived from an EMBL/GenBank/DDBJ whole genome shotgun (WGS) entry which is preliminary data.</text>
</comment>
<dbReference type="Proteomes" id="UP000051660">
    <property type="component" value="Unassembled WGS sequence"/>
</dbReference>
<evidence type="ECO:0000256" key="1">
    <source>
        <dbReference type="SAM" id="Phobius"/>
    </source>
</evidence>
<proteinExistence type="predicted"/>
<dbReference type="OrthoDB" id="8255604at2"/>
<dbReference type="Pfam" id="PF07332">
    <property type="entry name" value="Phage_holin_3_6"/>
    <property type="match status" value="1"/>
</dbReference>
<gene>
    <name evidence="2" type="ORF">CQ14_34195</name>
</gene>
<dbReference type="InterPro" id="IPR009937">
    <property type="entry name" value="Phage_holin_3_6"/>
</dbReference>